<evidence type="ECO:0000313" key="2">
    <source>
        <dbReference type="Proteomes" id="UP001060085"/>
    </source>
</evidence>
<name>A0ACC0AHN6_CATRO</name>
<proteinExistence type="predicted"/>
<accession>A0ACC0AHN6</accession>
<sequence>MAFFFSWSCCIFLLVVLSCVWILQQLLFSCCSLLLVLFCSKFLQLPLLLSKQLSSYCLFCSRSSQQLRQLLLQFLLLRWEFSTVCFSCLLISADSQLAAASYIAAPAS</sequence>
<organism evidence="1 2">
    <name type="scientific">Catharanthus roseus</name>
    <name type="common">Madagascar periwinkle</name>
    <name type="synonym">Vinca rosea</name>
    <dbReference type="NCBI Taxonomy" id="4058"/>
    <lineage>
        <taxon>Eukaryota</taxon>
        <taxon>Viridiplantae</taxon>
        <taxon>Streptophyta</taxon>
        <taxon>Embryophyta</taxon>
        <taxon>Tracheophyta</taxon>
        <taxon>Spermatophyta</taxon>
        <taxon>Magnoliopsida</taxon>
        <taxon>eudicotyledons</taxon>
        <taxon>Gunneridae</taxon>
        <taxon>Pentapetalae</taxon>
        <taxon>asterids</taxon>
        <taxon>lamiids</taxon>
        <taxon>Gentianales</taxon>
        <taxon>Apocynaceae</taxon>
        <taxon>Rauvolfioideae</taxon>
        <taxon>Vinceae</taxon>
        <taxon>Catharanthinae</taxon>
        <taxon>Catharanthus</taxon>
    </lineage>
</organism>
<evidence type="ECO:0000313" key="1">
    <source>
        <dbReference type="EMBL" id="KAI5659780.1"/>
    </source>
</evidence>
<keyword evidence="2" id="KW-1185">Reference proteome</keyword>
<protein>
    <submittedName>
        <fullName evidence="1">Uncharacterized protein</fullName>
    </submittedName>
</protein>
<dbReference type="Proteomes" id="UP001060085">
    <property type="component" value="Linkage Group LG06"/>
</dbReference>
<comment type="caution">
    <text evidence="1">The sequence shown here is derived from an EMBL/GenBank/DDBJ whole genome shotgun (WGS) entry which is preliminary data.</text>
</comment>
<gene>
    <name evidence="1" type="ORF">M9H77_28573</name>
</gene>
<reference evidence="2" key="1">
    <citation type="journal article" date="2023" name="Nat. Plants">
        <title>Single-cell RNA sequencing provides a high-resolution roadmap for understanding the multicellular compartmentation of specialized metabolism.</title>
        <authorList>
            <person name="Sun S."/>
            <person name="Shen X."/>
            <person name="Li Y."/>
            <person name="Li Y."/>
            <person name="Wang S."/>
            <person name="Li R."/>
            <person name="Zhang H."/>
            <person name="Shen G."/>
            <person name="Guo B."/>
            <person name="Wei J."/>
            <person name="Xu J."/>
            <person name="St-Pierre B."/>
            <person name="Chen S."/>
            <person name="Sun C."/>
        </authorList>
    </citation>
    <scope>NUCLEOTIDE SEQUENCE [LARGE SCALE GENOMIC DNA]</scope>
</reference>
<dbReference type="EMBL" id="CM044706">
    <property type="protein sequence ID" value="KAI5659780.1"/>
    <property type="molecule type" value="Genomic_DNA"/>
</dbReference>